<gene>
    <name evidence="16" type="ORF">J7T54_006024</name>
</gene>
<keyword evidence="6" id="KW-1003">Cell membrane</keyword>
<dbReference type="EMBL" id="JAGIXG020000001">
    <property type="protein sequence ID" value="KAI6785690.1"/>
    <property type="molecule type" value="Genomic_DNA"/>
</dbReference>
<feature type="transmembrane region" description="Helical" evidence="14">
    <location>
        <begin position="464"/>
        <end position="485"/>
    </location>
</feature>
<comment type="caution">
    <text evidence="16">The sequence shown here is derived from an EMBL/GenBank/DDBJ whole genome shotgun (WGS) entry which is preliminary data.</text>
</comment>
<protein>
    <recommendedName>
        <fullName evidence="5">Vezatin</fullName>
    </recommendedName>
</protein>
<dbReference type="OrthoDB" id="21151at2759"/>
<dbReference type="Pfam" id="PF12632">
    <property type="entry name" value="Vezatin"/>
    <property type="match status" value="1"/>
</dbReference>
<evidence type="ECO:0000256" key="10">
    <source>
        <dbReference type="ARBA" id="ARBA00023054"/>
    </source>
</evidence>
<evidence type="ECO:0000256" key="1">
    <source>
        <dbReference type="ARBA" id="ARBA00004123"/>
    </source>
</evidence>
<evidence type="ECO:0000256" key="4">
    <source>
        <dbReference type="ARBA" id="ARBA00007245"/>
    </source>
</evidence>
<comment type="subcellular location">
    <subcellularLocation>
        <location evidence="2">Cell junction</location>
        <location evidence="2">Adherens junction</location>
    </subcellularLocation>
    <subcellularLocation>
        <location evidence="3">Cell membrane</location>
        <topology evidence="3">Multi-pass membrane protein</topology>
    </subcellularLocation>
    <subcellularLocation>
        <location evidence="1">Nucleus</location>
    </subcellularLocation>
</comment>
<reference evidence="16" key="1">
    <citation type="journal article" date="2021" name="J Fungi (Basel)">
        <title>Genomic and Metabolomic Analyses of the Marine Fungus Emericellopsis cladophorae: Insights into Saltwater Adaptability Mechanisms and Its Biosynthetic Potential.</title>
        <authorList>
            <person name="Goncalves M.F.M."/>
            <person name="Hilario S."/>
            <person name="Van de Peer Y."/>
            <person name="Esteves A.C."/>
            <person name="Alves A."/>
        </authorList>
    </citation>
    <scope>NUCLEOTIDE SEQUENCE</scope>
    <source>
        <strain evidence="16">MUM 19.33</strain>
    </source>
</reference>
<evidence type="ECO:0000256" key="12">
    <source>
        <dbReference type="ARBA" id="ARBA00023242"/>
    </source>
</evidence>
<dbReference type="AlphaFoldDB" id="A0A9Q0BIB4"/>
<keyword evidence="7 14" id="KW-0812">Transmembrane</keyword>
<evidence type="ECO:0000256" key="2">
    <source>
        <dbReference type="ARBA" id="ARBA00004536"/>
    </source>
</evidence>
<evidence type="ECO:0000256" key="5">
    <source>
        <dbReference type="ARBA" id="ARBA00018125"/>
    </source>
</evidence>
<dbReference type="InterPro" id="IPR026859">
    <property type="entry name" value="Myosin-bd"/>
</dbReference>
<evidence type="ECO:0000256" key="9">
    <source>
        <dbReference type="ARBA" id="ARBA00022989"/>
    </source>
</evidence>
<organism evidence="16 17">
    <name type="scientific">Emericellopsis cladophorae</name>
    <dbReference type="NCBI Taxonomy" id="2686198"/>
    <lineage>
        <taxon>Eukaryota</taxon>
        <taxon>Fungi</taxon>
        <taxon>Dikarya</taxon>
        <taxon>Ascomycota</taxon>
        <taxon>Pezizomycotina</taxon>
        <taxon>Sordariomycetes</taxon>
        <taxon>Hypocreomycetidae</taxon>
        <taxon>Hypocreales</taxon>
        <taxon>Bionectriaceae</taxon>
        <taxon>Emericellopsis</taxon>
    </lineage>
</organism>
<dbReference type="InterPro" id="IPR026858">
    <property type="entry name" value="Vezatin"/>
</dbReference>
<name>A0A9Q0BIB4_9HYPO</name>
<evidence type="ECO:0000313" key="17">
    <source>
        <dbReference type="Proteomes" id="UP001055219"/>
    </source>
</evidence>
<accession>A0A9Q0BIB4</accession>
<evidence type="ECO:0000256" key="14">
    <source>
        <dbReference type="SAM" id="Phobius"/>
    </source>
</evidence>
<dbReference type="Gene3D" id="1.20.58.340">
    <property type="entry name" value="Magnesium transport protein CorA, transmembrane region"/>
    <property type="match status" value="1"/>
</dbReference>
<dbReference type="InterPro" id="IPR045863">
    <property type="entry name" value="CorA_TM1_TM2"/>
</dbReference>
<dbReference type="Pfam" id="PF01544">
    <property type="entry name" value="CorA"/>
    <property type="match status" value="1"/>
</dbReference>
<dbReference type="GO" id="GO:0005886">
    <property type="term" value="C:plasma membrane"/>
    <property type="evidence" value="ECO:0007669"/>
    <property type="project" value="UniProtKB-SubCell"/>
</dbReference>
<dbReference type="PANTHER" id="PTHR15989">
    <property type="entry name" value="VEZATIN"/>
    <property type="match status" value="1"/>
</dbReference>
<evidence type="ECO:0000256" key="11">
    <source>
        <dbReference type="ARBA" id="ARBA00023136"/>
    </source>
</evidence>
<feature type="region of interest" description="Disordered" evidence="13">
    <location>
        <begin position="1"/>
        <end position="73"/>
    </location>
</feature>
<comment type="similarity">
    <text evidence="4">Belongs to the vezatin family.</text>
</comment>
<proteinExistence type="inferred from homology"/>
<dbReference type="RefSeq" id="XP_051366546.1">
    <property type="nucleotide sequence ID" value="XM_051502947.1"/>
</dbReference>
<feature type="transmembrane region" description="Helical" evidence="14">
    <location>
        <begin position="758"/>
        <end position="776"/>
    </location>
</feature>
<dbReference type="SUPFAM" id="SSF144083">
    <property type="entry name" value="Magnesium transport protein CorA, transmembrane region"/>
    <property type="match status" value="1"/>
</dbReference>
<evidence type="ECO:0000256" key="6">
    <source>
        <dbReference type="ARBA" id="ARBA00022475"/>
    </source>
</evidence>
<keyword evidence="10" id="KW-0175">Coiled coil</keyword>
<keyword evidence="9 14" id="KW-1133">Transmembrane helix</keyword>
<keyword evidence="11 14" id="KW-0472">Membrane</keyword>
<keyword evidence="17" id="KW-1185">Reference proteome</keyword>
<keyword evidence="8" id="KW-0965">Cell junction</keyword>
<feature type="compositionally biased region" description="Low complexity" evidence="13">
    <location>
        <begin position="613"/>
        <end position="628"/>
    </location>
</feature>
<evidence type="ECO:0000313" key="16">
    <source>
        <dbReference type="EMBL" id="KAI6785690.1"/>
    </source>
</evidence>
<dbReference type="GO" id="GO:0017022">
    <property type="term" value="F:myosin binding"/>
    <property type="evidence" value="ECO:0007669"/>
    <property type="project" value="InterPro"/>
</dbReference>
<keyword evidence="12" id="KW-0539">Nucleus</keyword>
<dbReference type="PANTHER" id="PTHR15989:SF5">
    <property type="entry name" value="VEZATIN"/>
    <property type="match status" value="1"/>
</dbReference>
<dbReference type="GO" id="GO:0046873">
    <property type="term" value="F:metal ion transmembrane transporter activity"/>
    <property type="evidence" value="ECO:0007669"/>
    <property type="project" value="InterPro"/>
</dbReference>
<evidence type="ECO:0000256" key="8">
    <source>
        <dbReference type="ARBA" id="ARBA00022949"/>
    </source>
</evidence>
<sequence length="1192" mass="132674">MEAIDDNDTAPGPEILSDNVENSRTSSQVPQDDARQDGGNAAGKDQQEQASEQPPSRLGAPSAKQNQSIQNTRHDKALMRRLFTLSREVFRAYMPASGDHVNHHVCVRFWGAVDEIFRQVIWDVMDLRGDPGELFAVADFDNPAKEMFVQHSKSWARCSACSGKEHYVRELHTLVASASPQSTKVRPPLPSKVVYAFQEVLSMYVIQAHLLSFYNRRRSASLRQKAYIKAKIERLIRQEEVSKGLAYDYLQDAKKDIILMKGTTRHIDGLGIESVGAEFLLMALVANLQNRPVLPHASSTNPGKPDFLLLYQRYVSELRFEANRRPKKRVFLDIRALEEELDALHGLLDSQETVLDNYLKLLNPGSMHPTTGDRVGLFRIERDFGRRQQRVLRSKAQTINTLREKSQFLKEQVKQTIEILEEDHGKAIRVFTFVTLLFLPLSFVTSFMGMNVTDIRDTEFSQKIFWATGLPVTLLVVLIALLYAYRGEALQDWVWRSVRPRRVRGGRNMGGGFAWTDEFTGDGDAMLAHRASMKVAKGIIHVDSDKHWAQATAESRRSRVTRPVPMEPVVYEETPLAAYLRADAGSGDESEWGAAVQQHDEDNDDNEDGHDQSSVMSASPSPSPRFAPTGRPHIRGGPKKSAALPRLDIRPLGRGAMAQRGLKRNYSTAVAASIDRADNAKFLEKFRYVIVASQLLSGHSIPGPSQGPLDPGDGMAGSDGPTFSTEGMAASVLGALAVATVLSWVLGKGTTRVTKKRLVFLGALAAAGVLLGQVYMKRQWLRYRREQSLAEVAAFVAASQELDGVVGSALSLIQDVGLVSRGYRISAPLPPVSRIEDKVQDRKCARLRKALRSTIADVLKTYIQVSTVVRGFAEQTNLEKYLDIYEISDFDISDANRGFDEEEFDDPESLRTLKIAVSRFHIIRKVFLCSLLALDANGESSDLMRWTTAVEALRSLNESTKASMVKLRDLLHEEESFPPPSAPKTPLTPGRERWRSQLHKLNSLGSGIRGLGAKLQLLREESDRALNDSQDLTELAPHLLTQYESIGSDLKELMSVWEEGKAALAQGIDRNEKRLSSMSALISPTTSLSGLTTVDEEGDAAAALKKLTGESPLPSDEPEREVFEAVALPRQRSTLTREERIAKVKEEREQRATARQHVEATRGMMKELETVINLRPRTRTSAPPGNTRVMSM</sequence>
<dbReference type="GeneID" id="75832507"/>
<feature type="compositionally biased region" description="Polar residues" evidence="13">
    <location>
        <begin position="19"/>
        <end position="30"/>
    </location>
</feature>
<reference evidence="16" key="2">
    <citation type="submission" date="2022-07" db="EMBL/GenBank/DDBJ databases">
        <authorList>
            <person name="Goncalves M.F.M."/>
            <person name="Hilario S."/>
            <person name="Van De Peer Y."/>
            <person name="Esteves A.C."/>
            <person name="Alves A."/>
        </authorList>
    </citation>
    <scope>NUCLEOTIDE SEQUENCE</scope>
    <source>
        <strain evidence="16">MUM 19.33</strain>
    </source>
</reference>
<feature type="region of interest" description="Disordered" evidence="13">
    <location>
        <begin position="587"/>
        <end position="650"/>
    </location>
</feature>
<dbReference type="InterPro" id="IPR002523">
    <property type="entry name" value="MgTranspt_CorA/ZnTranspt_ZntB"/>
</dbReference>
<dbReference type="GO" id="GO:0098609">
    <property type="term" value="P:cell-cell adhesion"/>
    <property type="evidence" value="ECO:0007669"/>
    <property type="project" value="InterPro"/>
</dbReference>
<dbReference type="GO" id="GO:0005634">
    <property type="term" value="C:nucleus"/>
    <property type="evidence" value="ECO:0007669"/>
    <property type="project" value="UniProtKB-SubCell"/>
</dbReference>
<evidence type="ECO:0000259" key="15">
    <source>
        <dbReference type="Pfam" id="PF12632"/>
    </source>
</evidence>
<feature type="domain" description="Myosin-binding" evidence="15">
    <location>
        <begin position="740"/>
        <end position="1015"/>
    </location>
</feature>
<feature type="transmembrane region" description="Helical" evidence="14">
    <location>
        <begin position="728"/>
        <end position="746"/>
    </location>
</feature>
<feature type="transmembrane region" description="Helical" evidence="14">
    <location>
        <begin position="430"/>
        <end position="452"/>
    </location>
</feature>
<evidence type="ECO:0000256" key="13">
    <source>
        <dbReference type="SAM" id="MobiDB-lite"/>
    </source>
</evidence>
<evidence type="ECO:0000256" key="3">
    <source>
        <dbReference type="ARBA" id="ARBA00004651"/>
    </source>
</evidence>
<feature type="region of interest" description="Disordered" evidence="13">
    <location>
        <begin position="972"/>
        <end position="991"/>
    </location>
</feature>
<dbReference type="Proteomes" id="UP001055219">
    <property type="component" value="Unassembled WGS sequence"/>
</dbReference>
<evidence type="ECO:0000256" key="7">
    <source>
        <dbReference type="ARBA" id="ARBA00022692"/>
    </source>
</evidence>